<dbReference type="EMBL" id="BMAT01000300">
    <property type="protein sequence ID" value="GFR63634.1"/>
    <property type="molecule type" value="Genomic_DNA"/>
</dbReference>
<dbReference type="AlphaFoldDB" id="A0AAV4ES60"/>
<dbReference type="PANTHER" id="PTHR45954">
    <property type="entry name" value="LD33695P"/>
    <property type="match status" value="1"/>
</dbReference>
<evidence type="ECO:0000256" key="7">
    <source>
        <dbReference type="ARBA" id="ARBA00022803"/>
    </source>
</evidence>
<dbReference type="GO" id="GO:0001965">
    <property type="term" value="F:G-protein alpha-subunit binding"/>
    <property type="evidence" value="ECO:0007669"/>
    <property type="project" value="TreeGrafter"/>
</dbReference>
<feature type="region of interest" description="Disordered" evidence="9">
    <location>
        <begin position="92"/>
        <end position="111"/>
    </location>
</feature>
<evidence type="ECO:0000256" key="2">
    <source>
        <dbReference type="ARBA" id="ARBA00004496"/>
    </source>
</evidence>
<name>A0AAV4ES60_9GAST</name>
<dbReference type="GO" id="GO:0005938">
    <property type="term" value="C:cell cortex"/>
    <property type="evidence" value="ECO:0007669"/>
    <property type="project" value="TreeGrafter"/>
</dbReference>
<proteinExistence type="predicted"/>
<keyword evidence="3" id="KW-1003">Cell membrane</keyword>
<evidence type="ECO:0000256" key="6">
    <source>
        <dbReference type="ARBA" id="ARBA00022737"/>
    </source>
</evidence>
<dbReference type="PROSITE" id="PS50877">
    <property type="entry name" value="GOLOCO"/>
    <property type="match status" value="3"/>
</dbReference>
<evidence type="ECO:0000313" key="10">
    <source>
        <dbReference type="EMBL" id="GFR63634.1"/>
    </source>
</evidence>
<organism evidence="10 11">
    <name type="scientific">Elysia marginata</name>
    <dbReference type="NCBI Taxonomy" id="1093978"/>
    <lineage>
        <taxon>Eukaryota</taxon>
        <taxon>Metazoa</taxon>
        <taxon>Spiralia</taxon>
        <taxon>Lophotrochozoa</taxon>
        <taxon>Mollusca</taxon>
        <taxon>Gastropoda</taxon>
        <taxon>Heterobranchia</taxon>
        <taxon>Euthyneura</taxon>
        <taxon>Panpulmonata</taxon>
        <taxon>Sacoglossa</taxon>
        <taxon>Placobranchoidea</taxon>
        <taxon>Plakobranchidae</taxon>
        <taxon>Elysia</taxon>
    </lineage>
</organism>
<evidence type="ECO:0000256" key="3">
    <source>
        <dbReference type="ARBA" id="ARBA00022475"/>
    </source>
</evidence>
<dbReference type="GO" id="GO:0000132">
    <property type="term" value="P:establishment of mitotic spindle orientation"/>
    <property type="evidence" value="ECO:0007669"/>
    <property type="project" value="TreeGrafter"/>
</dbReference>
<dbReference type="PANTHER" id="PTHR45954:SF1">
    <property type="entry name" value="LD33695P"/>
    <property type="match status" value="1"/>
</dbReference>
<keyword evidence="7" id="KW-0802">TPR repeat</keyword>
<accession>A0AAV4ES60</accession>
<dbReference type="InterPro" id="IPR011990">
    <property type="entry name" value="TPR-like_helical_dom_sf"/>
</dbReference>
<dbReference type="InterPro" id="IPR003109">
    <property type="entry name" value="GoLoco_motif"/>
</dbReference>
<dbReference type="SMART" id="SM00390">
    <property type="entry name" value="GoLoco"/>
    <property type="match status" value="3"/>
</dbReference>
<dbReference type="GO" id="GO:0005092">
    <property type="term" value="F:GDP-dissociation inhibitor activity"/>
    <property type="evidence" value="ECO:0007669"/>
    <property type="project" value="TreeGrafter"/>
</dbReference>
<keyword evidence="4" id="KW-0963">Cytoplasm</keyword>
<evidence type="ECO:0000256" key="4">
    <source>
        <dbReference type="ARBA" id="ARBA00022490"/>
    </source>
</evidence>
<gene>
    <name evidence="10" type="ORF">ElyMa_000161500</name>
</gene>
<evidence type="ECO:0000256" key="1">
    <source>
        <dbReference type="ARBA" id="ARBA00004370"/>
    </source>
</evidence>
<feature type="region of interest" description="Disordered" evidence="9">
    <location>
        <begin position="124"/>
        <end position="154"/>
    </location>
</feature>
<dbReference type="InterPro" id="IPR052386">
    <property type="entry name" value="GPSM"/>
</dbReference>
<keyword evidence="5" id="KW-0597">Phosphoprotein</keyword>
<dbReference type="Pfam" id="PF02188">
    <property type="entry name" value="GoLoco"/>
    <property type="match status" value="3"/>
</dbReference>
<evidence type="ECO:0000256" key="9">
    <source>
        <dbReference type="SAM" id="MobiDB-lite"/>
    </source>
</evidence>
<protein>
    <submittedName>
        <fullName evidence="10">G-protein signaling modulator</fullName>
    </submittedName>
</protein>
<dbReference type="Gene3D" id="1.25.40.10">
    <property type="entry name" value="Tetratricopeptide repeat domain"/>
    <property type="match status" value="1"/>
</dbReference>
<evidence type="ECO:0000256" key="8">
    <source>
        <dbReference type="ARBA" id="ARBA00023136"/>
    </source>
</evidence>
<keyword evidence="8" id="KW-0472">Membrane</keyword>
<dbReference type="Proteomes" id="UP000762676">
    <property type="component" value="Unassembled WGS sequence"/>
</dbReference>
<comment type="subcellular location">
    <subcellularLocation>
        <location evidence="2">Cytoplasm</location>
    </subcellularLocation>
    <subcellularLocation>
        <location evidence="1">Membrane</location>
    </subcellularLocation>
</comment>
<evidence type="ECO:0000313" key="11">
    <source>
        <dbReference type="Proteomes" id="UP000762676"/>
    </source>
</evidence>
<evidence type="ECO:0000256" key="5">
    <source>
        <dbReference type="ARBA" id="ARBA00022553"/>
    </source>
</evidence>
<reference evidence="10 11" key="1">
    <citation type="journal article" date="2021" name="Elife">
        <title>Chloroplast acquisition without the gene transfer in kleptoplastic sea slugs, Plakobranchus ocellatus.</title>
        <authorList>
            <person name="Maeda T."/>
            <person name="Takahashi S."/>
            <person name="Yoshida T."/>
            <person name="Shimamura S."/>
            <person name="Takaki Y."/>
            <person name="Nagai Y."/>
            <person name="Toyoda A."/>
            <person name="Suzuki Y."/>
            <person name="Arimoto A."/>
            <person name="Ishii H."/>
            <person name="Satoh N."/>
            <person name="Nishiyama T."/>
            <person name="Hasebe M."/>
            <person name="Maruyama T."/>
            <person name="Minagawa J."/>
            <person name="Obokata J."/>
            <person name="Shigenobu S."/>
        </authorList>
    </citation>
    <scope>NUCLEOTIDE SEQUENCE [LARGE SCALE GENOMIC DNA]</scope>
</reference>
<keyword evidence="11" id="KW-1185">Reference proteome</keyword>
<dbReference type="GO" id="GO:0016020">
    <property type="term" value="C:membrane"/>
    <property type="evidence" value="ECO:0007669"/>
    <property type="project" value="UniProtKB-SubCell"/>
</dbReference>
<keyword evidence="6" id="KW-0677">Repeat</keyword>
<feature type="region of interest" description="Disordered" evidence="9">
    <location>
        <begin position="55"/>
        <end position="78"/>
    </location>
</feature>
<comment type="caution">
    <text evidence="10">The sequence shown here is derived from an EMBL/GenBank/DDBJ whole genome shotgun (WGS) entry which is preliminary data.</text>
</comment>
<sequence length="154" mass="16446">MTLYFSLPASVSSPASEKLMDMVAGFQASRMNDQRASLPTFPGLTSQAVIGQLLENSSSGAPADGAANEDNSRKMPDDNFFEMLMRCQATRLEDQRSSLPMEMAAPTVPDEDFLSLIMRVQSSRIDEQRSNLPEDAASGGGSSSGSGRSSKKGT</sequence>